<dbReference type="CDD" id="cd02440">
    <property type="entry name" value="AdoMet_MTases"/>
    <property type="match status" value="1"/>
</dbReference>
<evidence type="ECO:0000256" key="4">
    <source>
        <dbReference type="ARBA" id="ARBA00022679"/>
    </source>
</evidence>
<dbReference type="GO" id="GO:0032259">
    <property type="term" value="P:methylation"/>
    <property type="evidence" value="ECO:0007669"/>
    <property type="project" value="UniProtKB-KW"/>
</dbReference>
<evidence type="ECO:0000256" key="6">
    <source>
        <dbReference type="HAMAP-Rule" id="MF_00735"/>
    </source>
</evidence>
<dbReference type="SUPFAM" id="SSF53335">
    <property type="entry name" value="S-adenosyl-L-methionine-dependent methyltransferases"/>
    <property type="match status" value="1"/>
</dbReference>
<evidence type="ECO:0000313" key="7">
    <source>
        <dbReference type="EMBL" id="AGW14460.1"/>
    </source>
</evidence>
<dbReference type="Pfam" id="PF06325">
    <property type="entry name" value="PrmA"/>
    <property type="match status" value="1"/>
</dbReference>
<keyword evidence="3 6" id="KW-0489">Methyltransferase</keyword>
<dbReference type="STRING" id="1121448.DGI_2729"/>
<dbReference type="EMBL" id="CP006585">
    <property type="protein sequence ID" value="AGW14460.1"/>
    <property type="molecule type" value="Genomic_DNA"/>
</dbReference>
<dbReference type="HAMAP" id="MF_00735">
    <property type="entry name" value="Methyltr_PrmA"/>
    <property type="match status" value="1"/>
</dbReference>
<dbReference type="EC" id="2.1.1.-" evidence="6"/>
<dbReference type="InterPro" id="IPR004498">
    <property type="entry name" value="Ribosomal_PrmA_MeTrfase"/>
</dbReference>
<organism evidence="7 8">
    <name type="scientific">Megalodesulfovibrio gigas (strain ATCC 19364 / DSM 1382 / NCIMB 9332 / VKM B-1759)</name>
    <name type="common">Desulfovibrio gigas</name>
    <dbReference type="NCBI Taxonomy" id="1121448"/>
    <lineage>
        <taxon>Bacteria</taxon>
        <taxon>Pseudomonadati</taxon>
        <taxon>Thermodesulfobacteriota</taxon>
        <taxon>Desulfovibrionia</taxon>
        <taxon>Desulfovibrionales</taxon>
        <taxon>Desulfovibrionaceae</taxon>
        <taxon>Megalodesulfovibrio</taxon>
    </lineage>
</organism>
<dbReference type="RefSeq" id="WP_021761482.1">
    <property type="nucleotide sequence ID" value="NC_022444.1"/>
</dbReference>
<keyword evidence="4 6" id="KW-0808">Transferase</keyword>
<dbReference type="KEGG" id="dgg:DGI_2729"/>
<feature type="binding site" evidence="6">
    <location>
        <position position="231"/>
    </location>
    <ligand>
        <name>S-adenosyl-L-methionine</name>
        <dbReference type="ChEBI" id="CHEBI:59789"/>
    </ligand>
</feature>
<dbReference type="Proteomes" id="UP000016587">
    <property type="component" value="Chromosome"/>
</dbReference>
<evidence type="ECO:0000256" key="5">
    <source>
        <dbReference type="ARBA" id="ARBA00022691"/>
    </source>
</evidence>
<accession>T2GD02</accession>
<comment type="subcellular location">
    <subcellularLocation>
        <location evidence="6">Cytoplasm</location>
    </subcellularLocation>
</comment>
<dbReference type="AlphaFoldDB" id="T2GD02"/>
<dbReference type="Gene3D" id="3.40.50.150">
    <property type="entry name" value="Vaccinia Virus protein VP39"/>
    <property type="match status" value="1"/>
</dbReference>
<reference evidence="7 8" key="1">
    <citation type="journal article" date="2013" name="J. Bacteriol.">
        <title>Roles of HynAB and Ech, the only two hydrogenases found in the model sulfate reducer Desulfovibrio gigas.</title>
        <authorList>
            <person name="Morais-Silva F.O."/>
            <person name="Santos C.I."/>
            <person name="Rodrigues R."/>
            <person name="Pereira I.A."/>
            <person name="Rodrigues-Pousada C."/>
        </authorList>
    </citation>
    <scope>NUCLEOTIDE SEQUENCE [LARGE SCALE GENOMIC DNA]</scope>
    <source>
        <strain evidence="8">ATCC 19364 / DSM 1382 / NCIMB 9332 / VKM B-1759</strain>
    </source>
</reference>
<evidence type="ECO:0000256" key="2">
    <source>
        <dbReference type="ARBA" id="ARBA00022490"/>
    </source>
</evidence>
<dbReference type="GO" id="GO:0008276">
    <property type="term" value="F:protein methyltransferase activity"/>
    <property type="evidence" value="ECO:0007669"/>
    <property type="project" value="UniProtKB-UniRule"/>
</dbReference>
<sequence length="293" mass="31327">MPDSPAAVLHRLDMVCSPQQAELAAGLLAACWELGWEELPEPAGDAVRLRLHHMELSPLRVVAGMLQQHLPDCEVTFAETPHRNWALAWREFFTAVLCGDDFVVLAPWMREEHPYRDRHAIIIDPKMAFGTGHHPTTAMCLQAVSLLQRAGKLPQGFRFLDLGTGSGILGIGCAMLGGSGIGLDIDPEAYENGVENARANAVTDRFAVHTGGLDALPGLAGDERFDLVLANILAEPLIDLAPGLLARVKPGGALVLSGLLTIQIEAVASAYTALGLPAPEVLTSGEWSALVWS</sequence>
<reference evidence="8" key="2">
    <citation type="submission" date="2013-07" db="EMBL/GenBank/DDBJ databases">
        <authorList>
            <person name="Morais-Silva F.O."/>
            <person name="Rezende A.M."/>
            <person name="Pimentel C."/>
            <person name="Resende D.M."/>
            <person name="Santos C.I."/>
            <person name="Clemente C."/>
            <person name="de Oliveira L.M."/>
            <person name="da Silva S.M."/>
            <person name="Costa D.A."/>
            <person name="Varela-Raposo A."/>
            <person name="Horacio E.C.A."/>
            <person name="Matos M."/>
            <person name="Flores O."/>
            <person name="Ruiz J.C."/>
            <person name="Rodrigues-Pousada C."/>
        </authorList>
    </citation>
    <scope>NUCLEOTIDE SEQUENCE [LARGE SCALE GENOMIC DNA]</scope>
    <source>
        <strain evidence="8">ATCC 19364 / DSM 1382 / NCIMB 9332 / VKM B-1759</strain>
    </source>
</reference>
<name>T2GD02_MEGG1</name>
<comment type="catalytic activity">
    <reaction evidence="6">
        <text>L-lysyl-[protein] + 3 S-adenosyl-L-methionine = N(6),N(6),N(6)-trimethyl-L-lysyl-[protein] + 3 S-adenosyl-L-homocysteine + 3 H(+)</text>
        <dbReference type="Rhea" id="RHEA:54192"/>
        <dbReference type="Rhea" id="RHEA-COMP:9752"/>
        <dbReference type="Rhea" id="RHEA-COMP:13826"/>
        <dbReference type="ChEBI" id="CHEBI:15378"/>
        <dbReference type="ChEBI" id="CHEBI:29969"/>
        <dbReference type="ChEBI" id="CHEBI:57856"/>
        <dbReference type="ChEBI" id="CHEBI:59789"/>
        <dbReference type="ChEBI" id="CHEBI:61961"/>
    </reaction>
</comment>
<evidence type="ECO:0000256" key="1">
    <source>
        <dbReference type="ARBA" id="ARBA00009741"/>
    </source>
</evidence>
<dbReference type="PANTHER" id="PTHR43648:SF1">
    <property type="entry name" value="ELECTRON TRANSFER FLAVOPROTEIN BETA SUBUNIT LYSINE METHYLTRANSFERASE"/>
    <property type="match status" value="1"/>
</dbReference>
<feature type="binding site" evidence="6">
    <location>
        <position position="184"/>
    </location>
    <ligand>
        <name>S-adenosyl-L-methionine</name>
        <dbReference type="ChEBI" id="CHEBI:59789"/>
    </ligand>
</feature>
<dbReference type="InterPro" id="IPR050078">
    <property type="entry name" value="Ribosomal_L11_MeTrfase_PrmA"/>
</dbReference>
<dbReference type="GO" id="GO:0005737">
    <property type="term" value="C:cytoplasm"/>
    <property type="evidence" value="ECO:0007669"/>
    <property type="project" value="UniProtKB-SubCell"/>
</dbReference>
<proteinExistence type="inferred from homology"/>
<dbReference type="HOGENOM" id="CLU_049382_3_1_7"/>
<evidence type="ECO:0000256" key="3">
    <source>
        <dbReference type="ARBA" id="ARBA00022603"/>
    </source>
</evidence>
<dbReference type="eggNOG" id="COG2264">
    <property type="taxonomic scope" value="Bacteria"/>
</dbReference>
<dbReference type="PATRIC" id="fig|1121448.10.peg.2689"/>
<evidence type="ECO:0000313" key="8">
    <source>
        <dbReference type="Proteomes" id="UP000016587"/>
    </source>
</evidence>
<keyword evidence="8" id="KW-1185">Reference proteome</keyword>
<dbReference type="InterPro" id="IPR029063">
    <property type="entry name" value="SAM-dependent_MTases_sf"/>
</dbReference>
<keyword evidence="5 6" id="KW-0949">S-adenosyl-L-methionine</keyword>
<feature type="binding site" evidence="6">
    <location>
        <position position="163"/>
    </location>
    <ligand>
        <name>S-adenosyl-L-methionine</name>
        <dbReference type="ChEBI" id="CHEBI:59789"/>
    </ligand>
</feature>
<dbReference type="PANTHER" id="PTHR43648">
    <property type="entry name" value="ELECTRON TRANSFER FLAVOPROTEIN BETA SUBUNIT LYSINE METHYLTRANSFERASE"/>
    <property type="match status" value="1"/>
</dbReference>
<gene>
    <name evidence="6" type="primary">prmA</name>
    <name evidence="7" type="ORF">DGI_2729</name>
</gene>
<dbReference type="OrthoDB" id="9785995at2"/>
<protein>
    <recommendedName>
        <fullName evidence="6">Ribosomal protein L11 methyltransferase</fullName>
        <shortName evidence="6">L11 Mtase</shortName>
        <ecNumber evidence="6">2.1.1.-</ecNumber>
    </recommendedName>
</protein>
<keyword evidence="2 6" id="KW-0963">Cytoplasm</keyword>
<comment type="similarity">
    <text evidence="1 6">Belongs to the methyltransferase superfamily. PrmA family.</text>
</comment>
<comment type="function">
    <text evidence="6">Methylates ribosomal protein L11.</text>
</comment>
<feature type="binding site" evidence="6">
    <location>
        <position position="137"/>
    </location>
    <ligand>
        <name>S-adenosyl-L-methionine</name>
        <dbReference type="ChEBI" id="CHEBI:59789"/>
    </ligand>
</feature>